<feature type="compositionally biased region" description="Pro residues" evidence="6">
    <location>
        <begin position="53"/>
        <end position="67"/>
    </location>
</feature>
<dbReference type="InterPro" id="IPR043824">
    <property type="entry name" value="DUF5801"/>
</dbReference>
<dbReference type="Proteomes" id="UP000539372">
    <property type="component" value="Unassembled WGS sequence"/>
</dbReference>
<dbReference type="PROSITE" id="PS51820">
    <property type="entry name" value="PA14"/>
    <property type="match status" value="1"/>
</dbReference>
<dbReference type="PROSITE" id="PS51828">
    <property type="entry name" value="PTX_2"/>
    <property type="match status" value="1"/>
</dbReference>
<dbReference type="EMBL" id="JABBNT010000002">
    <property type="protein sequence ID" value="NMM44706.1"/>
    <property type="molecule type" value="Genomic_DNA"/>
</dbReference>
<dbReference type="InterPro" id="IPR018511">
    <property type="entry name" value="Hemolysin-typ_Ca-bd_CS"/>
</dbReference>
<feature type="domain" description="Pentraxin (PTX)" evidence="8">
    <location>
        <begin position="3928"/>
        <end position="4134"/>
    </location>
</feature>
<dbReference type="PROSITE" id="PS00018">
    <property type="entry name" value="EF_HAND_1"/>
    <property type="match status" value="1"/>
</dbReference>
<dbReference type="Gene3D" id="2.60.120.200">
    <property type="match status" value="2"/>
</dbReference>
<dbReference type="Pfam" id="PF04862">
    <property type="entry name" value="DUF642"/>
    <property type="match status" value="1"/>
</dbReference>
<dbReference type="PANTHER" id="PTHR19277:SF161">
    <property type="entry name" value="LAMININ G DOMAIN-CONTAINING PROTEIN"/>
    <property type="match status" value="1"/>
</dbReference>
<keyword evidence="10" id="KW-1185">Reference proteome</keyword>
<dbReference type="PRINTS" id="PR00895">
    <property type="entry name" value="PENTAXIN"/>
</dbReference>
<feature type="domain" description="PA14" evidence="7">
    <location>
        <begin position="2500"/>
        <end position="2663"/>
    </location>
</feature>
<dbReference type="InterPro" id="IPR010221">
    <property type="entry name" value="VCBS_dom"/>
</dbReference>
<feature type="compositionally biased region" description="Low complexity" evidence="6">
    <location>
        <begin position="666"/>
        <end position="679"/>
    </location>
</feature>
<dbReference type="InterPro" id="IPR013320">
    <property type="entry name" value="ConA-like_dom_sf"/>
</dbReference>
<sequence length="4347" mass="448099">VNADGSYTYTSDGAEQHTDGEPLEDAFTYTITDADGDTSSATQAFTITDDGPEPPTPMPPPEEPPVNDPNDPSIGADGYRVDEDDLGSEAGDLATGTDGTQDSSTSGMLDIDGGADGIASVALSIPSELTNMNLTSGGTAVTYTLSEDGQTITGSAGSDDIFTLTLSGNSTDGYGFNFDLTGTLDHPEGQDQNVIENVPFTITVTDGDGSTASATLEIDVVDDVPTAHDDGIVTVGECQPTGSDGDLPEMDHDISNIVLYLADNATGEIIKVKIEGFDEMDGVRDPDHLPIQEFVNQNYPDATLVAGLTVKAGNNHPSGYGPGEGELFITDDGYTAADLPTAAHADVEWQASDAFDGMYIGPENPSLLSDGASISIVVGTDQGSANLLANDDLGADGGEITSFTYTGEDGEVHEANAGETVDTIHGTLTVNADGSWSYTVDEQVANEDGQDAVDTFTYTLTDGDGDTSTASQSIAIADGCLSIDFGANATATLSENDLSVAGGDVVTGTDGSDPSIVTKSFDVNFGNDGPADTNPVAISVPPALVAMALTSGGAAIAYTVSEDGLTVTASANGETVFTVELSGDPASGTMSYTFDLVGQLDHPEGDGANVIADMPFTVTLTDSDGTQESGTFTLSVEDDVPVADTDNISVGQAESVSVDEDDLADGTDGSDSTSVSGDLGFGSGDVIDIDYGADGAGDGAPTGVGYGDMDFTITGPEGLTSNGDAITYSQQGNVLTATAADGREVFTVTLNDNGSYTFDLKDSLDHADADGENAMDLGFTITGTPGADILAAAVDGDGDAVSGLADAEVTQTFSVSVVDDVPVATANSLPPGGTEEHVIQVTNMGHEEASYHNSYGYYIKDANGNPVDGKIIFADTKEDIGETYTIEGVDPADVGFFVISNGANLNGDIENGVEVTFEQDGNGEWYAVLDGERLDGQGDPVIFDNPALNEGNYDYTQDSSSPGNQNWEDIPGGGDQDFDDVNINVTTSTVTGIPTVNEDDLADGSSPDAGALSADGNLGLAGEELISIDYGADGAADGAPSGLGYGDLDFTISGPEGLTSNGDAVTYSQSGNVLTATADGRDVFTVTLNADGSFTFTLMDTIDHAAGAGENTSTLSFGLTGVPSDGAITDYDLDPADMEGVAFTHSFQVNVVDDVPTAVDDATVTLDEGGATVTGNVMGNDTEGADGATVTSITYTNEAGDSVTAAVDPTNGVSVDTQYGSLTVNADGSYTFTSDTSVENVGGEAATDGFTYTITDADGDSATATHSFEIEDAMPDLSLQIGPAEGYEDQPIALTISADLAQANNAVTIGVTLGNVPTDATLVTGTGQVLTGASSYDLTPADLEGLTIQATDHSADDFGITVTATATHSVTGETITTEPMALPVTVHEVADGPTLEVAADVTAVGDEGTDDTLTGSAGDDTILGGAGDDVIDGQGGDDLLIGDEYEGTMSAALDIDVGLIDQDGSEVAGLTLSGLPEGAVLTSDNGSITVTNGTAQLTADDLEGLTVTFPTGTDAFDITVSARTVDTDADDNTTDTSADVVQTISVSLPDGDGYGDDTITGGVGDDTIYGNRGNDILHGDGPDAIETVTGEHTIYVTDDGPSFGIGGGFGGGDGVDSGDNENTVEEGGNTLTGTLGIAAGGVITAITYTAEGGQSVTVDVDEDNGVTVDTIHGTLTVQSDGSYSYTSDLDEDHGISGDPLPDTFSYTAAVPSGSESGTSTSGTYTGDPIATGDNDFVDDGNMNHNATSADETYIVDRDLVMNENFHMGDGNDTVVVNGTTGQGNNLNMGGGNDAVQLNGAVVGHTGVDGGDGDDVLYLSKGQSSYTFQNFTNNQGHINTQIIDNDTGQMITVNNIEAIAFSDGSVIGNEELISVPGGDDASYNDTIYGEEGDDQLYGDQGDDILRGGADQDTVDGGTGIDDVHAGSGNDTGLFTVGEGGAGERYDGGTGTDTLVIRYTAADLENPDVVNELRAIQEFIANNSDPNTDSGAEMTFDALGITVQDWEDVTLDGPPLPPPVDAHDDTGQSVAEGGNTVTGNLLDNDDVNDGELTEFSYTDENGQTQTAAAGSTVDTQYGTLTVNADGSYTYTSDASEDHSGGDLSETVTYTLENEYGSDTASVTLTVTDTVPDAENDTASTVEGGSAVTGNLLTNDDLGADGSTLTSFTYTDANGQSQTAAAGSTVTTQYGSLTVNANGSYSFTADDSIDHATDGVTETESFSYTITDGDGDTSTADVDINIADTAPDAVDDTASTVEGGAAVTGNLLTNDDLGQDGSTLTSFTYTDANGQSQTATAGSTVTTQYGSLTVNANGSYSFTADDSIDHATNGSVEQEAFSYTITDGDGDTSTADVVIDIADTAPELDVGASGGGLEDQWVPINLSVTATGEGFSSGTLTLSGVPTDAVLNHGSQTSPGVWTLQAGDIDGLAMRTTEDFSGEVELTVSASVTDVDGDVATDSETFTVFVAPVVDEIDLTTQDATATFVSTATPTEPTEPSEPPTLPTGTGLQGMVYDTGDYICDLDNAQTIIDSQSATITFTATNVDYDCASTIGQFLGDDAASASGSTSAAADSFVVKLSGYVYLEAGSHTFGATVDDGFRLSVGGDVVAERTTNGGTDTFDGTYTVTEAGLYPIEVVYWEAGGSERFLVELDGETLGGDIVYGDLPDGMTLTDGGYYVLDDTATGDILGTSGDDTLTGTDGDDTIIGMGGDDTIMGLDGQDLLYGDNGSSVGESLTQVGDRTVIFNSSFEELPDDVQTSNPSYFANSIDGWTTTAEDVEIWTDEMVRDLGDQADGTNSAADGDNFVELNNVAANSFSDSDGIYRDVDTVEGQVYELTFSYSGRPGYDETVNSMAVSVGGVELGSYSQDMSNATDHDWQTVTVRFVGTGEPMRIVFTENSDNDQADGRGMSLDDITLVDTGYATTTVEGDSFDDTIYGGADDDRIYGEQGDDILYGDDPTDLTPEGYFTAPLVIETDDNDVDGSEVLTIEIGDIPEGATLTNTAGDTFSGSTVHVLTPDQLAGLTISVPYGTQDFTLSVDVTSLDTDPDRGETDTGTVSSTISIDIPEVSGSTGEAGDDTIYGGSGNDTIYGQQGDDILFGDEGPDMEDPIGDTASEPVEMSFDLTTPSYSDDPLNEYSSGGDGYATGYVDGDDYVVKIGGVDDCNVCDMAGGYTTTFNVQDGATDGSLTFSYRMVFDKEYESSEYGEVWVAIDGQKVMLNGNDYIEHVDGSGSSDYDSGWQTVTIDLGDLSAGDHTITLGGYNNSKTQDEEQMTVRFTDIEVSGTVGGSFDGGDDTGSTTSDIDAVFHFGLSDVTWNSHSETVTDSVNGLTGTAKGDTGSANGAAQFDGYGDYIVVDHDESMETETGTFSIDFVAWNNGTLASKDSSGYDDGGHFNLDIDSNHQVSLRVQTDSESFTLSGGSIDWQNWQNATVTWDGSTVSLYVNGNLVDSVDSDWNMADNENPWTFGASQVNSGDNVANNLNDYLNGKIDNPMLLDGALTPEQVATLHNVGTADFVANLDTYVPPAVTEPDGETTAEPVDLDIDGTGVNTADIVSEWAEAGVTLQALRYNAGTDSYDDASFSTKDISFTLTSSNTADTSLQGSYNYSGISIGGGLDGGEIDTGDGNDANGTEVMRMTFDQPMDTVTLTLSALFDSETTIDAEHSDTDPGYLEKARWTAFGPDGQELSGTVEGTVNGLVTFEIDADFPITSVELMPLDDGAGNSYKNSDFLLKSVSAEPVSSAPDYSDYNDDIHGGSGNDQIYGQYGDDILKGGSGDDIVSGGAGKDWIMGGTDTGTADIGTQTMTVTFEGTEADYSNVVGFYVLNENGMPETGEIIWSNLHQTDVGATHSILLDGFDQEDVGFFIIPDGADLNNGLTDGMVVTFGTNGDGSISVYADGQELTGQDAKAYFSNPSSLNPDGFDHTQVTQVVEGGGLIINSDGTDGYLKADDVISGQQITVEVGFKSTAVGDSITPIMSYGTDSHHGNEFSITAKDGVLRIYVAGASVATSILASSVFDGAEHMVSVSWDSSDGALKVYVDGVEGYSTTGVATGETLESGGTLVFGQEQDSNGGGFDEDQVFQGTYTQARIFDEVRDSVEIAENAGEPLPDGTDNVVADYRFGGYDSDTQTVADVSGNGNHLTYETVDGFTPSSDPEVIEGGAGETLIGFEDLLNGGDQDYDDAILSVRTGDAAADFENGDHLWGGDVGGTGDGEQDAFFYARGDGVDTIHDFEVGTDQLFISGYDREEMTISKDGDDTIISLGDGGAIKLVGVDADLFGSEDNIASYDADTDDSGALSVDELMDLKNDVMGDDSGSGDTAPPAPDDAGIVFVAPVEPGLTDMGGQEDPNNQ</sequence>
<dbReference type="Gene3D" id="2.150.10.10">
    <property type="entry name" value="Serralysin-like metalloprotease, C-terminal"/>
    <property type="match status" value="4"/>
</dbReference>
<dbReference type="InterPro" id="IPR019959">
    <property type="entry name" value="T1SS-143_rpt-cont_dom"/>
</dbReference>
<feature type="region of interest" description="Disordered" evidence="6">
    <location>
        <begin position="1708"/>
        <end position="1727"/>
    </location>
</feature>
<proteinExistence type="predicted"/>
<evidence type="ECO:0000256" key="4">
    <source>
        <dbReference type="ARBA" id="ARBA00023157"/>
    </source>
</evidence>
<dbReference type="InterPro" id="IPR018247">
    <property type="entry name" value="EF_Hand_1_Ca_BS"/>
</dbReference>
<accession>A0A7Y0HEC4</accession>
<feature type="region of interest" description="Disordered" evidence="6">
    <location>
        <begin position="1"/>
        <end position="104"/>
    </location>
</feature>
<dbReference type="InterPro" id="IPR040853">
    <property type="entry name" value="RapA2_cadherin-like"/>
</dbReference>
<comment type="cofactor">
    <cofactor evidence="1">
        <name>Ca(2+)</name>
        <dbReference type="ChEBI" id="CHEBI:29108"/>
    </cofactor>
</comment>
<dbReference type="Pfam" id="PF17803">
    <property type="entry name" value="Cadherin_4"/>
    <property type="match status" value="1"/>
</dbReference>
<dbReference type="Pfam" id="PF00354">
    <property type="entry name" value="Pentaxin"/>
    <property type="match status" value="1"/>
</dbReference>
<feature type="non-terminal residue" evidence="9">
    <location>
        <position position="1"/>
    </location>
</feature>
<feature type="region of interest" description="Disordered" evidence="6">
    <location>
        <begin position="650"/>
        <end position="679"/>
    </location>
</feature>
<dbReference type="SUPFAM" id="SSF56988">
    <property type="entry name" value="Anthrax protective antigen"/>
    <property type="match status" value="1"/>
</dbReference>
<dbReference type="Pfam" id="PF17963">
    <property type="entry name" value="Big_9"/>
    <property type="match status" value="4"/>
</dbReference>
<keyword evidence="5" id="KW-0325">Glycoprotein</keyword>
<dbReference type="SUPFAM" id="SSF49899">
    <property type="entry name" value="Concanavalin A-like lectins/glucanases"/>
    <property type="match status" value="2"/>
</dbReference>
<feature type="region of interest" description="Disordered" evidence="6">
    <location>
        <begin position="1406"/>
        <end position="1429"/>
    </location>
</feature>
<dbReference type="SMART" id="SM00159">
    <property type="entry name" value="PTX"/>
    <property type="match status" value="1"/>
</dbReference>
<dbReference type="InterPro" id="IPR001343">
    <property type="entry name" value="Hemolysn_Ca-bd"/>
</dbReference>
<protein>
    <submittedName>
        <fullName evidence="9">DUF642 domain-containing protein</fullName>
    </submittedName>
</protein>
<evidence type="ECO:0000256" key="6">
    <source>
        <dbReference type="SAM" id="MobiDB-lite"/>
    </source>
</evidence>
<dbReference type="GO" id="GO:0005509">
    <property type="term" value="F:calcium ion binding"/>
    <property type="evidence" value="ECO:0007669"/>
    <property type="project" value="InterPro"/>
</dbReference>
<dbReference type="PROSITE" id="PS00330">
    <property type="entry name" value="HEMOLYSIN_CALCIUM"/>
    <property type="match status" value="3"/>
</dbReference>
<evidence type="ECO:0000313" key="9">
    <source>
        <dbReference type="EMBL" id="NMM44706.1"/>
    </source>
</evidence>
<dbReference type="Pfam" id="PF13385">
    <property type="entry name" value="Laminin_G_3"/>
    <property type="match status" value="1"/>
</dbReference>
<gene>
    <name evidence="9" type="ORF">HH303_09455</name>
</gene>
<reference evidence="9 10" key="1">
    <citation type="submission" date="2020-04" db="EMBL/GenBank/DDBJ databases">
        <title>Rhodospirillaceae bacterium KN72 isolated from deep sea.</title>
        <authorList>
            <person name="Zhang D.-C."/>
        </authorList>
    </citation>
    <scope>NUCLEOTIDE SEQUENCE [LARGE SCALE GENOMIC DNA]</scope>
    <source>
        <strain evidence="9 10">KN72</strain>
    </source>
</reference>
<feature type="compositionally biased region" description="Polar residues" evidence="6">
    <location>
        <begin position="955"/>
        <end position="967"/>
    </location>
</feature>
<evidence type="ECO:0000259" key="8">
    <source>
        <dbReference type="PROSITE" id="PS51828"/>
    </source>
</evidence>
<evidence type="ECO:0000256" key="3">
    <source>
        <dbReference type="ARBA" id="ARBA00022837"/>
    </source>
</evidence>
<feature type="region of interest" description="Disordered" evidence="6">
    <location>
        <begin position="955"/>
        <end position="974"/>
    </location>
</feature>
<dbReference type="Gene3D" id="2.60.120.260">
    <property type="entry name" value="Galactose-binding domain-like"/>
    <property type="match status" value="1"/>
</dbReference>
<dbReference type="NCBIfam" id="TIGR01965">
    <property type="entry name" value="VCBS_repeat"/>
    <property type="match status" value="5"/>
</dbReference>
<dbReference type="InterPro" id="IPR006946">
    <property type="entry name" value="DGR2-like_dom"/>
</dbReference>
<dbReference type="PRINTS" id="PR00313">
    <property type="entry name" value="CABNDNGRPT"/>
</dbReference>
<dbReference type="InterPro" id="IPR011049">
    <property type="entry name" value="Serralysin-like_metalloprot_C"/>
</dbReference>
<organism evidence="9 10">
    <name type="scientific">Pacificispira spongiicola</name>
    <dbReference type="NCBI Taxonomy" id="2729598"/>
    <lineage>
        <taxon>Bacteria</taxon>
        <taxon>Pseudomonadati</taxon>
        <taxon>Pseudomonadota</taxon>
        <taxon>Alphaproteobacteria</taxon>
        <taxon>Rhodospirillales</taxon>
        <taxon>Rhodospirillaceae</taxon>
        <taxon>Pacificispira</taxon>
    </lineage>
</organism>
<dbReference type="NCBIfam" id="TIGR03660">
    <property type="entry name" value="T1SS_rpt_143"/>
    <property type="match status" value="1"/>
</dbReference>
<dbReference type="InterPro" id="IPR001759">
    <property type="entry name" value="PTX_dom"/>
</dbReference>
<keyword evidence="4" id="KW-1015">Disulfide bond</keyword>
<evidence type="ECO:0000256" key="2">
    <source>
        <dbReference type="ARBA" id="ARBA00022723"/>
    </source>
</evidence>
<name>A0A7Y0HEC4_9PROT</name>
<dbReference type="InterPro" id="IPR051360">
    <property type="entry name" value="Neuronal_Pentraxin_Related"/>
</dbReference>
<comment type="caution">
    <text evidence="9">The sequence shown here is derived from an EMBL/GenBank/DDBJ whole genome shotgun (WGS) entry which is preliminary data.</text>
</comment>
<feature type="compositionally biased region" description="Polar residues" evidence="6">
    <location>
        <begin position="1"/>
        <end position="13"/>
    </location>
</feature>
<feature type="compositionally biased region" description="Low complexity" evidence="6">
    <location>
        <begin position="95"/>
        <end position="104"/>
    </location>
</feature>
<evidence type="ECO:0000256" key="1">
    <source>
        <dbReference type="ARBA" id="ARBA00001913"/>
    </source>
</evidence>
<dbReference type="PANTHER" id="PTHR19277">
    <property type="entry name" value="PENTRAXIN"/>
    <property type="match status" value="1"/>
</dbReference>
<feature type="compositionally biased region" description="Polar residues" evidence="6">
    <location>
        <begin position="37"/>
        <end position="46"/>
    </location>
</feature>
<evidence type="ECO:0000259" key="7">
    <source>
        <dbReference type="PROSITE" id="PS51820"/>
    </source>
</evidence>
<evidence type="ECO:0000313" key="10">
    <source>
        <dbReference type="Proteomes" id="UP000539372"/>
    </source>
</evidence>
<feature type="compositionally biased region" description="Low complexity" evidence="6">
    <location>
        <begin position="1712"/>
        <end position="1726"/>
    </location>
</feature>
<dbReference type="InterPro" id="IPR037524">
    <property type="entry name" value="PA14/GLEYA"/>
</dbReference>
<evidence type="ECO:0000256" key="5">
    <source>
        <dbReference type="ARBA" id="ARBA00023180"/>
    </source>
</evidence>
<dbReference type="SUPFAM" id="SSF51120">
    <property type="entry name" value="beta-Roll"/>
    <property type="match status" value="3"/>
</dbReference>
<keyword evidence="2" id="KW-0479">Metal-binding</keyword>
<keyword evidence="3" id="KW-0106">Calcium</keyword>
<dbReference type="Pfam" id="PF00353">
    <property type="entry name" value="HemolysinCabind"/>
    <property type="match status" value="7"/>
</dbReference>
<dbReference type="Pfam" id="PF19116">
    <property type="entry name" value="DUF5801"/>
    <property type="match status" value="2"/>
</dbReference>
<feature type="region of interest" description="Disordered" evidence="6">
    <location>
        <begin position="4303"/>
        <end position="4324"/>
    </location>
</feature>